<comment type="caution">
    <text evidence="5">The sequence shown here is derived from an EMBL/GenBank/DDBJ whole genome shotgun (WGS) entry which is preliminary data.</text>
</comment>
<dbReference type="SMART" id="SM00320">
    <property type="entry name" value="WD40"/>
    <property type="match status" value="4"/>
</dbReference>
<dbReference type="Pfam" id="PF00400">
    <property type="entry name" value="WD40"/>
    <property type="match status" value="3"/>
</dbReference>
<proteinExistence type="predicted"/>
<dbReference type="InterPro" id="IPR036322">
    <property type="entry name" value="WD40_repeat_dom_sf"/>
</dbReference>
<dbReference type="InterPro" id="IPR001680">
    <property type="entry name" value="WD40_rpt"/>
</dbReference>
<keyword evidence="1 3" id="KW-0853">WD repeat</keyword>
<feature type="compositionally biased region" description="Low complexity" evidence="4">
    <location>
        <begin position="422"/>
        <end position="434"/>
    </location>
</feature>
<keyword evidence="6" id="KW-1185">Reference proteome</keyword>
<dbReference type="InterPro" id="IPR015943">
    <property type="entry name" value="WD40/YVTN_repeat-like_dom_sf"/>
</dbReference>
<dbReference type="Proteomes" id="UP001141327">
    <property type="component" value="Unassembled WGS sequence"/>
</dbReference>
<evidence type="ECO:0000256" key="1">
    <source>
        <dbReference type="ARBA" id="ARBA00022574"/>
    </source>
</evidence>
<evidence type="ECO:0000256" key="2">
    <source>
        <dbReference type="ARBA" id="ARBA00022737"/>
    </source>
</evidence>
<dbReference type="PANTHER" id="PTHR14107:SF16">
    <property type="entry name" value="AT02583P"/>
    <property type="match status" value="1"/>
</dbReference>
<gene>
    <name evidence="5" type="ORF">PAPYR_9704</name>
</gene>
<feature type="region of interest" description="Disordered" evidence="4">
    <location>
        <begin position="407"/>
        <end position="462"/>
    </location>
</feature>
<evidence type="ECO:0000313" key="5">
    <source>
        <dbReference type="EMBL" id="KAJ4455366.1"/>
    </source>
</evidence>
<dbReference type="PROSITE" id="PS50294">
    <property type="entry name" value="WD_REPEATS_REGION"/>
    <property type="match status" value="1"/>
</dbReference>
<evidence type="ECO:0000313" key="6">
    <source>
        <dbReference type="Proteomes" id="UP001141327"/>
    </source>
</evidence>
<dbReference type="InterPro" id="IPR051362">
    <property type="entry name" value="WD_repeat_creC_regulators"/>
</dbReference>
<dbReference type="PANTHER" id="PTHR14107">
    <property type="entry name" value="WD REPEAT PROTEIN"/>
    <property type="match status" value="1"/>
</dbReference>
<sequence>MYQFQERAPPPPRNNFKSPEGRYSLSTDFSCLNKTAALAPASFKNLRLSLFEWTSTGASKEYLFGSYSDSFYIWDYERRAVKFDAITSTTFQPSTDRDTADPYAPPPKLYYLTSHAMLDGRLAVALHQGDVVWMDDPFDNRNFRRFNQGGSLTSSPVTAMAFVPTTSSGGSAPGAPASAGSAPQRAPSPAAPASAPAAAAAAGPVGTTPATQQGPRLLLAHADGTLTMLERDLEEQTSKITPVKFTGFAVHRRKATQSRRNPVAQWSICAGAINAIRFSPCGRFLALACADGFLRMLDFHQDRPVVAFRSYYGGLTCVDWSLDGRYLVTGGEDDLVSVWSFEEHTLVARGHGHQSWVNAVAFDPYHEAPSAAPGRGAVYRIGSVGMDTRLCLWDFVEGARIALDLTRGAPEGSPAPTPSPAASPATAAPASAGGHQSTPHPPRSPTGDSQATGGWSAGGAATGWPEVEVASPSLAESLRLNPVACHVVDIEPLTDVSFTPGEVLTAGKGGRIKVWARPGSIQYMPTVQSGAVAAPAPAPTPARRVGGGLSGLVDLLGEVTGAPPGQPRHAPLAALMPQSRRGGSAELMAQLEARRPPPQP</sequence>
<feature type="region of interest" description="Disordered" evidence="4">
    <location>
        <begin position="576"/>
        <end position="600"/>
    </location>
</feature>
<organism evidence="5 6">
    <name type="scientific">Paratrimastix pyriformis</name>
    <dbReference type="NCBI Taxonomy" id="342808"/>
    <lineage>
        <taxon>Eukaryota</taxon>
        <taxon>Metamonada</taxon>
        <taxon>Preaxostyla</taxon>
        <taxon>Paratrimastigidae</taxon>
        <taxon>Paratrimastix</taxon>
    </lineage>
</organism>
<dbReference type="PROSITE" id="PS50082">
    <property type="entry name" value="WD_REPEATS_2"/>
    <property type="match status" value="1"/>
</dbReference>
<feature type="region of interest" description="Disordered" evidence="4">
    <location>
        <begin position="163"/>
        <end position="213"/>
    </location>
</feature>
<dbReference type="Gene3D" id="2.130.10.10">
    <property type="entry name" value="YVTN repeat-like/Quinoprotein amine dehydrogenase"/>
    <property type="match status" value="1"/>
</dbReference>
<reference evidence="5" key="1">
    <citation type="journal article" date="2022" name="bioRxiv">
        <title>Genomics of Preaxostyla Flagellates Illuminates Evolutionary Transitions and the Path Towards Mitochondrial Loss.</title>
        <authorList>
            <person name="Novak L.V.F."/>
            <person name="Treitli S.C."/>
            <person name="Pyrih J."/>
            <person name="Halakuc P."/>
            <person name="Pipaliya S.V."/>
            <person name="Vacek V."/>
            <person name="Brzon O."/>
            <person name="Soukal P."/>
            <person name="Eme L."/>
            <person name="Dacks J.B."/>
            <person name="Karnkowska A."/>
            <person name="Elias M."/>
            <person name="Hampl V."/>
        </authorList>
    </citation>
    <scope>NUCLEOTIDE SEQUENCE</scope>
    <source>
        <strain evidence="5">RCP-MX</strain>
    </source>
</reference>
<dbReference type="EMBL" id="JAPMOS010000110">
    <property type="protein sequence ID" value="KAJ4455366.1"/>
    <property type="molecule type" value="Genomic_DNA"/>
</dbReference>
<dbReference type="SUPFAM" id="SSF50978">
    <property type="entry name" value="WD40 repeat-like"/>
    <property type="match status" value="1"/>
</dbReference>
<evidence type="ECO:0000256" key="4">
    <source>
        <dbReference type="SAM" id="MobiDB-lite"/>
    </source>
</evidence>
<feature type="repeat" description="WD" evidence="3">
    <location>
        <begin position="308"/>
        <end position="349"/>
    </location>
</feature>
<protein>
    <submittedName>
        <fullName evidence="5">Transducin family protein</fullName>
    </submittedName>
</protein>
<name>A0ABQ8U7Q8_9EUKA</name>
<feature type="region of interest" description="Disordered" evidence="4">
    <location>
        <begin position="1"/>
        <end position="21"/>
    </location>
</feature>
<feature type="compositionally biased region" description="Low complexity" evidence="4">
    <location>
        <begin position="164"/>
        <end position="211"/>
    </location>
</feature>
<evidence type="ECO:0000256" key="3">
    <source>
        <dbReference type="PROSITE-ProRule" id="PRU00221"/>
    </source>
</evidence>
<keyword evidence="2" id="KW-0677">Repeat</keyword>
<accession>A0ABQ8U7Q8</accession>